<dbReference type="InterPro" id="IPR044004">
    <property type="entry name" value="TSP1_spondin_dom"/>
</dbReference>
<dbReference type="WBParaSite" id="PgR010_g141_t01">
    <property type="protein sequence ID" value="PgR010_g141_t01"/>
    <property type="gene ID" value="PgR010_g141"/>
</dbReference>
<dbReference type="InterPro" id="IPR000884">
    <property type="entry name" value="TSP1_rpt"/>
</dbReference>
<evidence type="ECO:0000256" key="3">
    <source>
        <dbReference type="ARBA" id="ARBA00023180"/>
    </source>
</evidence>
<dbReference type="InterPro" id="IPR001212">
    <property type="entry name" value="Somatomedin_B_dom"/>
</dbReference>
<evidence type="ECO:0000313" key="9">
    <source>
        <dbReference type="WBParaSite" id="PgR010_g141_t03"/>
    </source>
</evidence>
<protein>
    <submittedName>
        <fullName evidence="8 9">Cation efflux protein cytoplasmic domain-containing protein</fullName>
    </submittedName>
</protein>
<dbReference type="SUPFAM" id="SSF90188">
    <property type="entry name" value="Somatomedin B domain"/>
    <property type="match status" value="1"/>
</dbReference>
<accession>A0A915APH6</accession>
<organism evidence="7 9">
    <name type="scientific">Parascaris univalens</name>
    <name type="common">Nematode worm</name>
    <dbReference type="NCBI Taxonomy" id="6257"/>
    <lineage>
        <taxon>Eukaryota</taxon>
        <taxon>Metazoa</taxon>
        <taxon>Ecdysozoa</taxon>
        <taxon>Nematoda</taxon>
        <taxon>Chromadorea</taxon>
        <taxon>Rhabditida</taxon>
        <taxon>Spirurina</taxon>
        <taxon>Ascaridomorpha</taxon>
        <taxon>Ascaridoidea</taxon>
        <taxon>Ascarididae</taxon>
        <taxon>Parascaris</taxon>
    </lineage>
</organism>
<feature type="domain" description="SMB" evidence="6">
    <location>
        <begin position="191"/>
        <end position="234"/>
    </location>
</feature>
<dbReference type="Pfam" id="PF25031">
    <property type="entry name" value="SBSPON_C"/>
    <property type="match status" value="1"/>
</dbReference>
<dbReference type="Pfam" id="PF19028">
    <property type="entry name" value="TSP1_spondin"/>
    <property type="match status" value="1"/>
</dbReference>
<dbReference type="SMART" id="SM00209">
    <property type="entry name" value="TSP1"/>
    <property type="match status" value="1"/>
</dbReference>
<evidence type="ECO:0000256" key="1">
    <source>
        <dbReference type="ARBA" id="ARBA00022729"/>
    </source>
</evidence>
<dbReference type="AlphaFoldDB" id="A0A915APH6"/>
<dbReference type="InterPro" id="IPR036383">
    <property type="entry name" value="TSP1_rpt_sf"/>
</dbReference>
<dbReference type="InterPro" id="IPR056801">
    <property type="entry name" value="SBSPON_C"/>
</dbReference>
<dbReference type="InterPro" id="IPR036024">
    <property type="entry name" value="Somatomedin_B-like_dom_sf"/>
</dbReference>
<dbReference type="PROSITE" id="PS50092">
    <property type="entry name" value="TSP1"/>
    <property type="match status" value="1"/>
</dbReference>
<reference evidence="8 9" key="1">
    <citation type="submission" date="2022-11" db="UniProtKB">
        <authorList>
            <consortium name="WormBaseParasite"/>
        </authorList>
    </citation>
    <scope>IDENTIFICATION</scope>
</reference>
<evidence type="ECO:0000313" key="8">
    <source>
        <dbReference type="WBParaSite" id="PgR010_g141_t01"/>
    </source>
</evidence>
<evidence type="ECO:0000256" key="4">
    <source>
        <dbReference type="SAM" id="MobiDB-lite"/>
    </source>
</evidence>
<dbReference type="PROSITE" id="PS00524">
    <property type="entry name" value="SMB_1"/>
    <property type="match status" value="1"/>
</dbReference>
<dbReference type="SUPFAM" id="SSF82895">
    <property type="entry name" value="TSP-1 type 1 repeat"/>
    <property type="match status" value="1"/>
</dbReference>
<dbReference type="WBParaSite" id="PgR010_g141_t03">
    <property type="protein sequence ID" value="PgR010_g141_t03"/>
    <property type="gene ID" value="PgR010_g141"/>
</dbReference>
<feature type="signal peptide" evidence="5">
    <location>
        <begin position="1"/>
        <end position="18"/>
    </location>
</feature>
<keyword evidence="7" id="KW-1185">Reference proteome</keyword>
<evidence type="ECO:0000313" key="7">
    <source>
        <dbReference type="Proteomes" id="UP000887569"/>
    </source>
</evidence>
<keyword evidence="1 5" id="KW-0732">Signal</keyword>
<feature type="compositionally biased region" description="Low complexity" evidence="4">
    <location>
        <begin position="60"/>
        <end position="72"/>
    </location>
</feature>
<feature type="chain" id="PRO_5041150434" evidence="5">
    <location>
        <begin position="19"/>
        <end position="430"/>
    </location>
</feature>
<sequence length="430" mass="49198">MLFLLVIFALSMVGQVQAGCYQKRLCCPGRNLSCTAIDDGIEHLPLHPFVRQMTPTKITTTSTTSMPTTMSSGDQTHSSPVYDEQMQRIEHIVHPDIIDLEGSGNEFYDKRGERIHLDAVSIEPMEIVELSSTIAPAFKRIVFGEAFFPLEQPFEITRTRRDGLPRNANDDQYSLLNQHIPISMGDITDYDEESNASKFMYLESSHENLCYCDEICTTFGDCCSDYTFVCPPSDCYLTNWSDWSPCIADDINRKCGSGVKTRVREVRRGPRFGGAECPPLVEKMSCFDECHRQNEDVTTVALLLDYQYNKIREKLARDNIYWDLPEVASKIEKLSYYCVTYEIGWVNQNCVDKKIITKLYKGNIICAECQPEAQLHRNNMRCASDLDDDEYGLWKFIGSKSCNGIWKRLSRRDNCKCEQNYPSNVSFLLV</sequence>
<dbReference type="PANTHER" id="PTHR20920:SF5">
    <property type="entry name" value="SMB DOMAIN-CONTAINING PROTEIN"/>
    <property type="match status" value="1"/>
</dbReference>
<dbReference type="Proteomes" id="UP000887569">
    <property type="component" value="Unplaced"/>
</dbReference>
<evidence type="ECO:0000256" key="5">
    <source>
        <dbReference type="SAM" id="SignalP"/>
    </source>
</evidence>
<keyword evidence="2" id="KW-1015">Disulfide bond</keyword>
<dbReference type="PANTHER" id="PTHR20920">
    <property type="entry name" value="RPE-SPONDIN"/>
    <property type="match status" value="1"/>
</dbReference>
<dbReference type="PROSITE" id="PS50958">
    <property type="entry name" value="SMB_2"/>
    <property type="match status" value="1"/>
</dbReference>
<dbReference type="Gene3D" id="2.20.100.10">
    <property type="entry name" value="Thrombospondin type-1 (TSP1) repeat"/>
    <property type="match status" value="1"/>
</dbReference>
<dbReference type="Gene3D" id="4.10.410.20">
    <property type="match status" value="1"/>
</dbReference>
<proteinExistence type="predicted"/>
<dbReference type="Pfam" id="PF01033">
    <property type="entry name" value="Somatomedin_B"/>
    <property type="match status" value="1"/>
</dbReference>
<dbReference type="InterPro" id="IPR039942">
    <property type="entry name" value="SBSPO"/>
</dbReference>
<evidence type="ECO:0000256" key="2">
    <source>
        <dbReference type="ARBA" id="ARBA00023157"/>
    </source>
</evidence>
<feature type="region of interest" description="Disordered" evidence="4">
    <location>
        <begin position="60"/>
        <end position="79"/>
    </location>
</feature>
<keyword evidence="3" id="KW-0325">Glycoprotein</keyword>
<evidence type="ECO:0000259" key="6">
    <source>
        <dbReference type="PROSITE" id="PS50958"/>
    </source>
</evidence>
<name>A0A915APH6_PARUN</name>